<gene>
    <name evidence="3" type="ORF">MZV50_16175</name>
</gene>
<feature type="domain" description="GST C-terminal" evidence="2">
    <location>
        <begin position="87"/>
        <end position="210"/>
    </location>
</feature>
<evidence type="ECO:0000313" key="3">
    <source>
        <dbReference type="EMBL" id="USQ94140.1"/>
    </source>
</evidence>
<dbReference type="InterPro" id="IPR040079">
    <property type="entry name" value="Glutathione_S-Trfase"/>
</dbReference>
<reference evidence="3 4" key="1">
    <citation type="submission" date="2022-04" db="EMBL/GenBank/DDBJ databases">
        <title>Genome sequence of soybean root-associated Caulobacter segnis RL271.</title>
        <authorList>
            <person name="Longley R."/>
            <person name="Bonito G."/>
            <person name="Trigodet F."/>
            <person name="Crosson S."/>
            <person name="Fiebig A."/>
        </authorList>
    </citation>
    <scope>NUCLEOTIDE SEQUENCE [LARGE SCALE GENOMIC DNA]</scope>
    <source>
        <strain evidence="3 4">RL271</strain>
    </source>
</reference>
<keyword evidence="4" id="KW-1185">Reference proteome</keyword>
<dbReference type="SFLD" id="SFLDS00019">
    <property type="entry name" value="Glutathione_Transferase_(cytos"/>
    <property type="match status" value="1"/>
</dbReference>
<dbReference type="Gene3D" id="1.20.1050.10">
    <property type="match status" value="1"/>
</dbReference>
<dbReference type="InterPro" id="IPR036249">
    <property type="entry name" value="Thioredoxin-like_sf"/>
</dbReference>
<dbReference type="Pfam" id="PF13417">
    <property type="entry name" value="GST_N_3"/>
    <property type="match status" value="1"/>
</dbReference>
<dbReference type="SFLD" id="SFLDG00358">
    <property type="entry name" value="Main_(cytGST)"/>
    <property type="match status" value="1"/>
</dbReference>
<sequence length="213" mass="22997">MAAIVLHGTSLSGHTHRVALMLNALGLRHVFADAPKDVRASPAFLARNPLGQIPVLQDGDLTLADSNAILVYLARRYAPDGPWLPQEPAAAASVQRWLSIAAGEVMHGPAVARMIALFGLPDDPARAARIAARVLIFMDDHLADRTFLAADYVTLADLACYSYVAHAPEGGVSLDPYPNVRAWLARVEAQPWFQPMPDFVQLAQARAAEYEGV</sequence>
<dbReference type="PANTHER" id="PTHR44051:SF8">
    <property type="entry name" value="GLUTATHIONE S-TRANSFERASE GSTA"/>
    <property type="match status" value="1"/>
</dbReference>
<evidence type="ECO:0000259" key="1">
    <source>
        <dbReference type="PROSITE" id="PS50404"/>
    </source>
</evidence>
<name>A0ABY4ZN96_9CAUL</name>
<evidence type="ECO:0000313" key="4">
    <source>
        <dbReference type="Proteomes" id="UP001057520"/>
    </source>
</evidence>
<dbReference type="PROSITE" id="PS50405">
    <property type="entry name" value="GST_CTER"/>
    <property type="match status" value="1"/>
</dbReference>
<dbReference type="SUPFAM" id="SSF52833">
    <property type="entry name" value="Thioredoxin-like"/>
    <property type="match status" value="1"/>
</dbReference>
<dbReference type="InterPro" id="IPR004045">
    <property type="entry name" value="Glutathione_S-Trfase_N"/>
</dbReference>
<dbReference type="InterPro" id="IPR010987">
    <property type="entry name" value="Glutathione-S-Trfase_C-like"/>
</dbReference>
<dbReference type="PROSITE" id="PS50404">
    <property type="entry name" value="GST_NTER"/>
    <property type="match status" value="1"/>
</dbReference>
<organism evidence="3 4">
    <name type="scientific">Caulobacter segnis</name>
    <dbReference type="NCBI Taxonomy" id="88688"/>
    <lineage>
        <taxon>Bacteria</taxon>
        <taxon>Pseudomonadati</taxon>
        <taxon>Pseudomonadota</taxon>
        <taxon>Alphaproteobacteria</taxon>
        <taxon>Caulobacterales</taxon>
        <taxon>Caulobacteraceae</taxon>
        <taxon>Caulobacter</taxon>
    </lineage>
</organism>
<dbReference type="CDD" id="cd03206">
    <property type="entry name" value="GST_C_7"/>
    <property type="match status" value="1"/>
</dbReference>
<accession>A0ABY4ZN96</accession>
<protein>
    <submittedName>
        <fullName evidence="3">Glutathione S-transferase</fullName>
    </submittedName>
</protein>
<dbReference type="InterPro" id="IPR036282">
    <property type="entry name" value="Glutathione-S-Trfase_C_sf"/>
</dbReference>
<dbReference type="Proteomes" id="UP001057520">
    <property type="component" value="Chromosome"/>
</dbReference>
<proteinExistence type="predicted"/>
<dbReference type="Gene3D" id="3.40.30.10">
    <property type="entry name" value="Glutaredoxin"/>
    <property type="match status" value="1"/>
</dbReference>
<dbReference type="InterPro" id="IPR004046">
    <property type="entry name" value="GST_C"/>
</dbReference>
<dbReference type="Pfam" id="PF00043">
    <property type="entry name" value="GST_C"/>
    <property type="match status" value="1"/>
</dbReference>
<feature type="domain" description="GST N-terminal" evidence="1">
    <location>
        <begin position="2"/>
        <end position="81"/>
    </location>
</feature>
<dbReference type="EMBL" id="CP096040">
    <property type="protein sequence ID" value="USQ94140.1"/>
    <property type="molecule type" value="Genomic_DNA"/>
</dbReference>
<evidence type="ECO:0000259" key="2">
    <source>
        <dbReference type="PROSITE" id="PS50405"/>
    </source>
</evidence>
<dbReference type="SUPFAM" id="SSF47616">
    <property type="entry name" value="GST C-terminal domain-like"/>
    <property type="match status" value="1"/>
</dbReference>
<dbReference type="PANTHER" id="PTHR44051">
    <property type="entry name" value="GLUTATHIONE S-TRANSFERASE-RELATED"/>
    <property type="match status" value="1"/>
</dbReference>